<evidence type="ECO:0000313" key="5">
    <source>
        <dbReference type="Proteomes" id="UP001194468"/>
    </source>
</evidence>
<feature type="transmembrane region" description="Helical" evidence="1">
    <location>
        <begin position="127"/>
        <end position="149"/>
    </location>
</feature>
<gene>
    <name evidence="4" type="ORF">L210DRAFT_3549434</name>
    <name evidence="3" type="ORF">L210DRAFT_3563288</name>
</gene>
<dbReference type="EMBL" id="WHUW01000066">
    <property type="protein sequence ID" value="KAF8429867.1"/>
    <property type="molecule type" value="Genomic_DNA"/>
</dbReference>
<feature type="transmembrane region" description="Helical" evidence="1">
    <location>
        <begin position="228"/>
        <end position="248"/>
    </location>
</feature>
<dbReference type="EMBL" id="WHUW01000022">
    <property type="protein sequence ID" value="KAF8436317.1"/>
    <property type="molecule type" value="Genomic_DNA"/>
</dbReference>
<dbReference type="InterPro" id="IPR045339">
    <property type="entry name" value="DUF6534"/>
</dbReference>
<reference evidence="3" key="1">
    <citation type="submission" date="2019-10" db="EMBL/GenBank/DDBJ databases">
        <authorList>
            <consortium name="DOE Joint Genome Institute"/>
            <person name="Kuo A."/>
            <person name="Miyauchi S."/>
            <person name="Kiss E."/>
            <person name="Drula E."/>
            <person name="Kohler A."/>
            <person name="Sanchez-Garcia M."/>
            <person name="Andreopoulos B."/>
            <person name="Barry K.W."/>
            <person name="Bonito G."/>
            <person name="Buee M."/>
            <person name="Carver A."/>
            <person name="Chen C."/>
            <person name="Cichocki N."/>
            <person name="Clum A."/>
            <person name="Culley D."/>
            <person name="Crous P.W."/>
            <person name="Fauchery L."/>
            <person name="Girlanda M."/>
            <person name="Hayes R."/>
            <person name="Keri Z."/>
            <person name="LaButti K."/>
            <person name="Lipzen A."/>
            <person name="Lombard V."/>
            <person name="Magnuson J."/>
            <person name="Maillard F."/>
            <person name="Morin E."/>
            <person name="Murat C."/>
            <person name="Nolan M."/>
            <person name="Ohm R."/>
            <person name="Pangilinan J."/>
            <person name="Pereira M."/>
            <person name="Perotto S."/>
            <person name="Peter M."/>
            <person name="Riley R."/>
            <person name="Sitrit Y."/>
            <person name="Stielow B."/>
            <person name="Szollosi G."/>
            <person name="Zifcakova L."/>
            <person name="Stursova M."/>
            <person name="Spatafora J.W."/>
            <person name="Tedersoo L."/>
            <person name="Vaario L.-M."/>
            <person name="Yamada A."/>
            <person name="Yan M."/>
            <person name="Wang P."/>
            <person name="Xu J."/>
            <person name="Bruns T."/>
            <person name="Baldrian P."/>
            <person name="Vilgalys R."/>
            <person name="Henrissat B."/>
            <person name="Grigoriev I.V."/>
            <person name="Hibbett D."/>
            <person name="Nagy L.G."/>
            <person name="Martin F.M."/>
        </authorList>
    </citation>
    <scope>NUCLEOTIDE SEQUENCE</scope>
    <source>
        <strain evidence="3">BED1</strain>
    </source>
</reference>
<feature type="transmembrane region" description="Helical" evidence="1">
    <location>
        <begin position="161"/>
        <end position="186"/>
    </location>
</feature>
<feature type="transmembrane region" description="Helical" evidence="1">
    <location>
        <begin position="51"/>
        <end position="72"/>
    </location>
</feature>
<evidence type="ECO:0000313" key="3">
    <source>
        <dbReference type="EMBL" id="KAF8429867.1"/>
    </source>
</evidence>
<keyword evidence="1" id="KW-0472">Membrane</keyword>
<evidence type="ECO:0000313" key="4">
    <source>
        <dbReference type="EMBL" id="KAF8436317.1"/>
    </source>
</evidence>
<evidence type="ECO:0000256" key="1">
    <source>
        <dbReference type="SAM" id="Phobius"/>
    </source>
</evidence>
<feature type="transmembrane region" description="Helical" evidence="1">
    <location>
        <begin position="198"/>
        <end position="222"/>
    </location>
</feature>
<keyword evidence="1" id="KW-1133">Transmembrane helix</keyword>
<feature type="domain" description="DUF6534" evidence="2">
    <location>
        <begin position="170"/>
        <end position="253"/>
    </location>
</feature>
<dbReference type="AlphaFoldDB" id="A0AAD4G8U9"/>
<dbReference type="PANTHER" id="PTHR40465">
    <property type="entry name" value="CHROMOSOME 1, WHOLE GENOME SHOTGUN SEQUENCE"/>
    <property type="match status" value="1"/>
</dbReference>
<keyword evidence="5" id="KW-1185">Reference proteome</keyword>
<proteinExistence type="predicted"/>
<reference evidence="3" key="2">
    <citation type="journal article" date="2020" name="Nat. Commun.">
        <title>Large-scale genome sequencing of mycorrhizal fungi provides insights into the early evolution of symbiotic traits.</title>
        <authorList>
            <person name="Miyauchi S."/>
            <person name="Kiss E."/>
            <person name="Kuo A."/>
            <person name="Drula E."/>
            <person name="Kohler A."/>
            <person name="Sanchez-Garcia M."/>
            <person name="Morin E."/>
            <person name="Andreopoulos B."/>
            <person name="Barry K.W."/>
            <person name="Bonito G."/>
            <person name="Buee M."/>
            <person name="Carver A."/>
            <person name="Chen C."/>
            <person name="Cichocki N."/>
            <person name="Clum A."/>
            <person name="Culley D."/>
            <person name="Crous P.W."/>
            <person name="Fauchery L."/>
            <person name="Girlanda M."/>
            <person name="Hayes R.D."/>
            <person name="Keri Z."/>
            <person name="LaButti K."/>
            <person name="Lipzen A."/>
            <person name="Lombard V."/>
            <person name="Magnuson J."/>
            <person name="Maillard F."/>
            <person name="Murat C."/>
            <person name="Nolan M."/>
            <person name="Ohm R.A."/>
            <person name="Pangilinan J."/>
            <person name="Pereira M.F."/>
            <person name="Perotto S."/>
            <person name="Peter M."/>
            <person name="Pfister S."/>
            <person name="Riley R."/>
            <person name="Sitrit Y."/>
            <person name="Stielow J.B."/>
            <person name="Szollosi G."/>
            <person name="Zifcakova L."/>
            <person name="Stursova M."/>
            <person name="Spatafora J.W."/>
            <person name="Tedersoo L."/>
            <person name="Vaario L.M."/>
            <person name="Yamada A."/>
            <person name="Yan M."/>
            <person name="Wang P."/>
            <person name="Xu J."/>
            <person name="Bruns T."/>
            <person name="Baldrian P."/>
            <person name="Vilgalys R."/>
            <person name="Dunand C."/>
            <person name="Henrissat B."/>
            <person name="Grigoriev I.V."/>
            <person name="Hibbett D."/>
            <person name="Nagy L.G."/>
            <person name="Martin F.M."/>
        </authorList>
    </citation>
    <scope>NUCLEOTIDE SEQUENCE</scope>
    <source>
        <strain evidence="3">BED1</strain>
    </source>
</reference>
<comment type="caution">
    <text evidence="3">The sequence shown here is derived from an EMBL/GenBank/DDBJ whole genome shotgun (WGS) entry which is preliminary data.</text>
</comment>
<dbReference type="Proteomes" id="UP001194468">
    <property type="component" value="Unassembled WGS sequence"/>
</dbReference>
<sequence length="302" mass="33735">MVEEKLPFDLDITLGALLIGGLFAAAFWGLTSAQTYTYYRRYPSDSRALKLIVAFLWVLDTFDACLTSHIMYHYLVTNYTNPPAIATPVWSLLIHVVITSVMNAIIRFMFAWAVWTLNGGNGTLTTIAAVITLCDIVVGLAITVKAFGLDSYPQLDILSTLFYINFAAGVLGDFLVAIVLCCDLFMSSIRSTDKLFNVLIVYLVATGFFTSVDAILGTVLYVTMRRNFIFIGFYVNLAKMYINSYLALLNAHQRLREKPEPYTTHSGKKPSLSSASDELPLGELVVRVQTTVDQKSERYYSR</sequence>
<feature type="transmembrane region" description="Helical" evidence="1">
    <location>
        <begin position="92"/>
        <end position="115"/>
    </location>
</feature>
<dbReference type="PANTHER" id="PTHR40465:SF1">
    <property type="entry name" value="DUF6534 DOMAIN-CONTAINING PROTEIN"/>
    <property type="match status" value="1"/>
</dbReference>
<organism evidence="3 5">
    <name type="scientific">Boletus edulis BED1</name>
    <dbReference type="NCBI Taxonomy" id="1328754"/>
    <lineage>
        <taxon>Eukaryota</taxon>
        <taxon>Fungi</taxon>
        <taxon>Dikarya</taxon>
        <taxon>Basidiomycota</taxon>
        <taxon>Agaricomycotina</taxon>
        <taxon>Agaricomycetes</taxon>
        <taxon>Agaricomycetidae</taxon>
        <taxon>Boletales</taxon>
        <taxon>Boletineae</taxon>
        <taxon>Boletaceae</taxon>
        <taxon>Boletoideae</taxon>
        <taxon>Boletus</taxon>
    </lineage>
</organism>
<protein>
    <recommendedName>
        <fullName evidence="2">DUF6534 domain-containing protein</fullName>
    </recommendedName>
</protein>
<accession>A0AAD4G8U9</accession>
<feature type="transmembrane region" description="Helical" evidence="1">
    <location>
        <begin position="12"/>
        <end position="30"/>
    </location>
</feature>
<evidence type="ECO:0000259" key="2">
    <source>
        <dbReference type="Pfam" id="PF20152"/>
    </source>
</evidence>
<keyword evidence="1" id="KW-0812">Transmembrane</keyword>
<name>A0AAD4G8U9_BOLED</name>
<dbReference type="Pfam" id="PF20152">
    <property type="entry name" value="DUF6534"/>
    <property type="match status" value="1"/>
</dbReference>